<reference evidence="2 3" key="1">
    <citation type="journal article" date="2010" name="Science">
        <title>Genomic comparison of the ants Camponotus floridanus and Harpegnathos saltator.</title>
        <authorList>
            <person name="Bonasio R."/>
            <person name="Zhang G."/>
            <person name="Ye C."/>
            <person name="Mutti N.S."/>
            <person name="Fang X."/>
            <person name="Qin N."/>
            <person name="Donahue G."/>
            <person name="Yang P."/>
            <person name="Li Q."/>
            <person name="Li C."/>
            <person name="Zhang P."/>
            <person name="Huang Z."/>
            <person name="Berger S.L."/>
            <person name="Reinberg D."/>
            <person name="Wang J."/>
            <person name="Liebig J."/>
        </authorList>
    </citation>
    <scope>NUCLEOTIDE SEQUENCE [LARGE SCALE GENOMIC DNA]</scope>
    <source>
        <strain evidence="3">C129</strain>
    </source>
</reference>
<feature type="region of interest" description="Disordered" evidence="1">
    <location>
        <begin position="27"/>
        <end position="109"/>
    </location>
</feature>
<keyword evidence="3" id="KW-1185">Reference proteome</keyword>
<name>E1ZYP5_CAMFO</name>
<organism evidence="3">
    <name type="scientific">Camponotus floridanus</name>
    <name type="common">Florida carpenter ant</name>
    <dbReference type="NCBI Taxonomy" id="104421"/>
    <lineage>
        <taxon>Eukaryota</taxon>
        <taxon>Metazoa</taxon>
        <taxon>Ecdysozoa</taxon>
        <taxon>Arthropoda</taxon>
        <taxon>Hexapoda</taxon>
        <taxon>Insecta</taxon>
        <taxon>Pterygota</taxon>
        <taxon>Neoptera</taxon>
        <taxon>Endopterygota</taxon>
        <taxon>Hymenoptera</taxon>
        <taxon>Apocrita</taxon>
        <taxon>Aculeata</taxon>
        <taxon>Formicoidea</taxon>
        <taxon>Formicidae</taxon>
        <taxon>Formicinae</taxon>
        <taxon>Camponotus</taxon>
    </lineage>
</organism>
<dbReference type="AlphaFoldDB" id="E1ZYP5"/>
<dbReference type="InParanoid" id="E1ZYP5"/>
<evidence type="ECO:0000313" key="2">
    <source>
        <dbReference type="EMBL" id="EFN73709.1"/>
    </source>
</evidence>
<evidence type="ECO:0000256" key="1">
    <source>
        <dbReference type="SAM" id="MobiDB-lite"/>
    </source>
</evidence>
<evidence type="ECO:0000313" key="3">
    <source>
        <dbReference type="Proteomes" id="UP000000311"/>
    </source>
</evidence>
<accession>E1ZYP5</accession>
<sequence>MFAEACGTDSAISCIKGQAKPWSIVSSSEPAQARSTEKAACHATMGPHSGDAACQGARGTKTTVGRGGGEGGHVYVGRQREEEGSETKGEMQQQQQQQLSLPVPPFVLP</sequence>
<feature type="compositionally biased region" description="Basic and acidic residues" evidence="1">
    <location>
        <begin position="78"/>
        <end position="89"/>
    </location>
</feature>
<feature type="compositionally biased region" description="Gly residues" evidence="1">
    <location>
        <begin position="65"/>
        <end position="74"/>
    </location>
</feature>
<dbReference type="EMBL" id="GL435237">
    <property type="protein sequence ID" value="EFN73709.1"/>
    <property type="molecule type" value="Genomic_DNA"/>
</dbReference>
<proteinExistence type="predicted"/>
<gene>
    <name evidence="2" type="ORF">EAG_15144</name>
</gene>
<dbReference type="Proteomes" id="UP000000311">
    <property type="component" value="Unassembled WGS sequence"/>
</dbReference>
<protein>
    <submittedName>
        <fullName evidence="2">Uncharacterized protein</fullName>
    </submittedName>
</protein>